<comment type="catalytic activity">
    <reaction evidence="8">
        <text>L-seryl-[protein] + ATP = O-phospho-L-seryl-[protein] + ADP + H(+)</text>
        <dbReference type="Rhea" id="RHEA:17989"/>
        <dbReference type="Rhea" id="RHEA-COMP:9863"/>
        <dbReference type="Rhea" id="RHEA-COMP:11604"/>
        <dbReference type="ChEBI" id="CHEBI:15378"/>
        <dbReference type="ChEBI" id="CHEBI:29999"/>
        <dbReference type="ChEBI" id="CHEBI:30616"/>
        <dbReference type="ChEBI" id="CHEBI:83421"/>
        <dbReference type="ChEBI" id="CHEBI:456216"/>
        <dbReference type="EC" id="2.7.11.1"/>
    </reaction>
</comment>
<keyword evidence="13" id="KW-1185">Reference proteome</keyword>
<evidence type="ECO:0000256" key="7">
    <source>
        <dbReference type="ARBA" id="ARBA00047899"/>
    </source>
</evidence>
<dbReference type="InterPro" id="IPR000719">
    <property type="entry name" value="Prot_kinase_dom"/>
</dbReference>
<evidence type="ECO:0000313" key="13">
    <source>
        <dbReference type="Proteomes" id="UP000694865"/>
    </source>
</evidence>
<evidence type="ECO:0000256" key="8">
    <source>
        <dbReference type="ARBA" id="ARBA00048679"/>
    </source>
</evidence>
<keyword evidence="6 9" id="KW-0067">ATP-binding</keyword>
<keyword evidence="4 9" id="KW-0547">Nucleotide-binding</keyword>
<comment type="catalytic activity">
    <reaction evidence="7">
        <text>L-threonyl-[protein] + ATP = O-phospho-L-threonyl-[protein] + ADP + H(+)</text>
        <dbReference type="Rhea" id="RHEA:46608"/>
        <dbReference type="Rhea" id="RHEA-COMP:11060"/>
        <dbReference type="Rhea" id="RHEA-COMP:11605"/>
        <dbReference type="ChEBI" id="CHEBI:15378"/>
        <dbReference type="ChEBI" id="CHEBI:30013"/>
        <dbReference type="ChEBI" id="CHEBI:30616"/>
        <dbReference type="ChEBI" id="CHEBI:61977"/>
        <dbReference type="ChEBI" id="CHEBI:456216"/>
        <dbReference type="EC" id="2.7.11.1"/>
    </reaction>
</comment>
<organism evidence="13 14">
    <name type="scientific">Saccoglossus kowalevskii</name>
    <name type="common">Acorn worm</name>
    <dbReference type="NCBI Taxonomy" id="10224"/>
    <lineage>
        <taxon>Eukaryota</taxon>
        <taxon>Metazoa</taxon>
        <taxon>Hemichordata</taxon>
        <taxon>Enteropneusta</taxon>
        <taxon>Harrimaniidae</taxon>
        <taxon>Saccoglossus</taxon>
    </lineage>
</organism>
<dbReference type="PROSITE" id="PS00107">
    <property type="entry name" value="PROTEIN_KINASE_ATP"/>
    <property type="match status" value="1"/>
</dbReference>
<dbReference type="GeneID" id="100377375"/>
<dbReference type="Gene3D" id="3.30.200.20">
    <property type="entry name" value="Phosphorylase Kinase, domain 1"/>
    <property type="match status" value="1"/>
</dbReference>
<evidence type="ECO:0000256" key="5">
    <source>
        <dbReference type="ARBA" id="ARBA00022777"/>
    </source>
</evidence>
<evidence type="ECO:0000259" key="12">
    <source>
        <dbReference type="PROSITE" id="PS50011"/>
    </source>
</evidence>
<dbReference type="EC" id="2.7.11.1" evidence="1"/>
<dbReference type="PANTHER" id="PTHR24356:SF163">
    <property type="entry name" value="3-PHOSPHOINOSITIDE-DEPENDENT PROTEIN KINASE 1-RELATED"/>
    <property type="match status" value="1"/>
</dbReference>
<dbReference type="PANTHER" id="PTHR24356">
    <property type="entry name" value="SERINE/THREONINE-PROTEIN KINASE"/>
    <property type="match status" value="1"/>
</dbReference>
<keyword evidence="3" id="KW-0808">Transferase</keyword>
<evidence type="ECO:0000256" key="6">
    <source>
        <dbReference type="ARBA" id="ARBA00022840"/>
    </source>
</evidence>
<dbReference type="Pfam" id="PF00069">
    <property type="entry name" value="Pkinase"/>
    <property type="match status" value="1"/>
</dbReference>
<feature type="domain" description="Protein kinase" evidence="12">
    <location>
        <begin position="74"/>
        <end position="254"/>
    </location>
</feature>
<feature type="binding site" evidence="9">
    <location>
        <position position="103"/>
    </location>
    <ligand>
        <name>ATP</name>
        <dbReference type="ChEBI" id="CHEBI:30616"/>
    </ligand>
</feature>
<dbReference type="SMART" id="SM00220">
    <property type="entry name" value="S_TKc"/>
    <property type="match status" value="1"/>
</dbReference>
<feature type="compositionally biased region" description="Polar residues" evidence="11">
    <location>
        <begin position="33"/>
        <end position="65"/>
    </location>
</feature>
<keyword evidence="5" id="KW-0418">Kinase</keyword>
<dbReference type="RefSeq" id="XP_002735401.1">
    <property type="nucleotide sequence ID" value="XM_002735355.2"/>
</dbReference>
<dbReference type="InterPro" id="IPR050236">
    <property type="entry name" value="Ser_Thr_kinase_AGC"/>
</dbReference>
<comment type="similarity">
    <text evidence="10">Belongs to the protein kinase superfamily.</text>
</comment>
<dbReference type="SUPFAM" id="SSF56112">
    <property type="entry name" value="Protein kinase-like (PK-like)"/>
    <property type="match status" value="1"/>
</dbReference>
<feature type="non-terminal residue" evidence="14">
    <location>
        <position position="254"/>
    </location>
</feature>
<dbReference type="PROSITE" id="PS50011">
    <property type="entry name" value="PROTEIN_KINASE_DOM"/>
    <property type="match status" value="1"/>
</dbReference>
<dbReference type="InterPro" id="IPR008271">
    <property type="entry name" value="Ser/Thr_kinase_AS"/>
</dbReference>
<dbReference type="PROSITE" id="PS00108">
    <property type="entry name" value="PROTEIN_KINASE_ST"/>
    <property type="match status" value="1"/>
</dbReference>
<proteinExistence type="inferred from homology"/>
<dbReference type="Proteomes" id="UP000694865">
    <property type="component" value="Unplaced"/>
</dbReference>
<accession>A0ABM0GR04</accession>
<sequence length="254" mass="28826">MSSTNGEIEEQHAIVKTPRDSQIRKVDKKEIKSATTTSQRPTSTGSMKTQEPSKAGQGDSTNPQQIKKKKPSDFHYGKIIGEGSYSEVVLAKDISSGKEYAIKILEKRHILKEKKEKYVHREKEVLNKLYSHPFFVKLYFTFQDSNKLYFGLSYAKNGELLKYINKVGSFDEKCTQFYSAEVTSALEYLHSLGIIHRDLKPENILLDEDMHIKITDFGTAKILESKSREARANSFVGTAQYVSPELLTNKSACK</sequence>
<reference evidence="14" key="1">
    <citation type="submission" date="2025-08" db="UniProtKB">
        <authorList>
            <consortium name="RefSeq"/>
        </authorList>
    </citation>
    <scope>IDENTIFICATION</scope>
    <source>
        <tissue evidence="14">Testes</tissue>
    </source>
</reference>
<evidence type="ECO:0000256" key="1">
    <source>
        <dbReference type="ARBA" id="ARBA00012513"/>
    </source>
</evidence>
<evidence type="ECO:0000256" key="4">
    <source>
        <dbReference type="ARBA" id="ARBA00022741"/>
    </source>
</evidence>
<evidence type="ECO:0000256" key="10">
    <source>
        <dbReference type="RuleBase" id="RU000304"/>
    </source>
</evidence>
<evidence type="ECO:0000256" key="11">
    <source>
        <dbReference type="SAM" id="MobiDB-lite"/>
    </source>
</evidence>
<evidence type="ECO:0000256" key="2">
    <source>
        <dbReference type="ARBA" id="ARBA00022527"/>
    </source>
</evidence>
<feature type="compositionally biased region" description="Basic and acidic residues" evidence="11">
    <location>
        <begin position="9"/>
        <end position="32"/>
    </location>
</feature>
<keyword evidence="2 10" id="KW-0723">Serine/threonine-protein kinase</keyword>
<name>A0ABM0GR04_SACKO</name>
<protein>
    <recommendedName>
        <fullName evidence="1">non-specific serine/threonine protein kinase</fullName>
        <ecNumber evidence="1">2.7.11.1</ecNumber>
    </recommendedName>
</protein>
<evidence type="ECO:0000313" key="14">
    <source>
        <dbReference type="RefSeq" id="XP_002735401.1"/>
    </source>
</evidence>
<dbReference type="InterPro" id="IPR011009">
    <property type="entry name" value="Kinase-like_dom_sf"/>
</dbReference>
<feature type="region of interest" description="Disordered" evidence="11">
    <location>
        <begin position="1"/>
        <end position="72"/>
    </location>
</feature>
<evidence type="ECO:0000256" key="9">
    <source>
        <dbReference type="PROSITE-ProRule" id="PRU10141"/>
    </source>
</evidence>
<gene>
    <name evidence="14" type="primary">LOC100377375</name>
</gene>
<evidence type="ECO:0000256" key="3">
    <source>
        <dbReference type="ARBA" id="ARBA00022679"/>
    </source>
</evidence>
<dbReference type="InterPro" id="IPR017441">
    <property type="entry name" value="Protein_kinase_ATP_BS"/>
</dbReference>
<dbReference type="Gene3D" id="1.10.510.10">
    <property type="entry name" value="Transferase(Phosphotransferase) domain 1"/>
    <property type="match status" value="1"/>
</dbReference>